<feature type="region of interest" description="Disordered" evidence="6">
    <location>
        <begin position="128"/>
        <end position="168"/>
    </location>
</feature>
<organism evidence="8 9">
    <name type="scientific">Echeneis naucrates</name>
    <name type="common">Live sharksucker</name>
    <dbReference type="NCBI Taxonomy" id="173247"/>
    <lineage>
        <taxon>Eukaryota</taxon>
        <taxon>Metazoa</taxon>
        <taxon>Chordata</taxon>
        <taxon>Craniata</taxon>
        <taxon>Vertebrata</taxon>
        <taxon>Euteleostomi</taxon>
        <taxon>Actinopterygii</taxon>
        <taxon>Neopterygii</taxon>
        <taxon>Teleostei</taxon>
        <taxon>Neoteleostei</taxon>
        <taxon>Acanthomorphata</taxon>
        <taxon>Carangaria</taxon>
        <taxon>Carangiformes</taxon>
        <taxon>Echeneidae</taxon>
        <taxon>Echeneis</taxon>
    </lineage>
</organism>
<dbReference type="AlphaFoldDB" id="A0A665W4P0"/>
<dbReference type="GO" id="GO:0003677">
    <property type="term" value="F:DNA binding"/>
    <property type="evidence" value="ECO:0007669"/>
    <property type="project" value="UniProtKB-UniRule"/>
</dbReference>
<feature type="domain" description="THAP-type" evidence="7">
    <location>
        <begin position="42"/>
        <end position="125"/>
    </location>
</feature>
<reference evidence="8" key="3">
    <citation type="submission" date="2025-09" db="UniProtKB">
        <authorList>
            <consortium name="Ensembl"/>
        </authorList>
    </citation>
    <scope>IDENTIFICATION</scope>
</reference>
<dbReference type="InterPro" id="IPR006612">
    <property type="entry name" value="THAP_Znf"/>
</dbReference>
<dbReference type="InterPro" id="IPR025398">
    <property type="entry name" value="DUF4371"/>
</dbReference>
<protein>
    <submittedName>
        <fullName evidence="8">52 kDa repressor of the inhibitor of the protein kinase-like</fullName>
    </submittedName>
</protein>
<keyword evidence="2 5" id="KW-0863">Zinc-finger</keyword>
<evidence type="ECO:0000313" key="8">
    <source>
        <dbReference type="Ensembl" id="ENSENLP00000038815.1"/>
    </source>
</evidence>
<evidence type="ECO:0000256" key="4">
    <source>
        <dbReference type="ARBA" id="ARBA00023125"/>
    </source>
</evidence>
<keyword evidence="4 5" id="KW-0238">DNA-binding</keyword>
<evidence type="ECO:0000256" key="6">
    <source>
        <dbReference type="SAM" id="MobiDB-lite"/>
    </source>
</evidence>
<evidence type="ECO:0000256" key="1">
    <source>
        <dbReference type="ARBA" id="ARBA00022723"/>
    </source>
</evidence>
<dbReference type="InterPro" id="IPR052958">
    <property type="entry name" value="IFN-induced_PKR_regulator"/>
</dbReference>
<name>A0A665W4P0_ECHNA</name>
<dbReference type="Ensembl" id="ENSENLT00000039838.1">
    <property type="protein sequence ID" value="ENSENLP00000038815.1"/>
    <property type="gene ID" value="ENSENLG00000016750.1"/>
</dbReference>
<dbReference type="SMART" id="SM00980">
    <property type="entry name" value="THAP"/>
    <property type="match status" value="1"/>
</dbReference>
<feature type="compositionally biased region" description="Basic and acidic residues" evidence="6">
    <location>
        <begin position="138"/>
        <end position="151"/>
    </location>
</feature>
<gene>
    <name evidence="8" type="primary">thap12a</name>
</gene>
<evidence type="ECO:0000313" key="9">
    <source>
        <dbReference type="Proteomes" id="UP000472264"/>
    </source>
</evidence>
<reference evidence="8" key="1">
    <citation type="submission" date="2021-04" db="EMBL/GenBank/DDBJ databases">
        <authorList>
            <consortium name="Wellcome Sanger Institute Data Sharing"/>
        </authorList>
    </citation>
    <scope>NUCLEOTIDE SEQUENCE [LARGE SCALE GENOMIC DNA]</scope>
</reference>
<dbReference type="PROSITE" id="PS50950">
    <property type="entry name" value="ZF_THAP"/>
    <property type="match status" value="1"/>
</dbReference>
<dbReference type="GO" id="GO:0008270">
    <property type="term" value="F:zinc ion binding"/>
    <property type="evidence" value="ECO:0007669"/>
    <property type="project" value="UniProtKB-KW"/>
</dbReference>
<keyword evidence="1" id="KW-0479">Metal-binding</keyword>
<proteinExistence type="predicted"/>
<evidence type="ECO:0000256" key="3">
    <source>
        <dbReference type="ARBA" id="ARBA00022833"/>
    </source>
</evidence>
<dbReference type="Proteomes" id="UP000472264">
    <property type="component" value="Chromosome 14"/>
</dbReference>
<dbReference type="Pfam" id="PF14291">
    <property type="entry name" value="DUF4371"/>
    <property type="match status" value="1"/>
</dbReference>
<reference evidence="8" key="2">
    <citation type="submission" date="2025-08" db="UniProtKB">
        <authorList>
            <consortium name="Ensembl"/>
        </authorList>
    </citation>
    <scope>IDENTIFICATION</scope>
</reference>
<evidence type="ECO:0000256" key="2">
    <source>
        <dbReference type="ARBA" id="ARBA00022771"/>
    </source>
</evidence>
<dbReference type="PANTHER" id="PTHR46289">
    <property type="entry name" value="52 KDA REPRESSOR OF THE INHIBITOR OF THE PROTEIN KINASE-LIKE PROTEIN-RELATED"/>
    <property type="match status" value="1"/>
</dbReference>
<dbReference type="InParanoid" id="A0A665W4P0"/>
<dbReference type="Pfam" id="PF05485">
    <property type="entry name" value="THAP"/>
    <property type="match status" value="1"/>
</dbReference>
<keyword evidence="9" id="KW-1185">Reference proteome</keyword>
<evidence type="ECO:0000259" key="7">
    <source>
        <dbReference type="PROSITE" id="PS50950"/>
    </source>
</evidence>
<dbReference type="SUPFAM" id="SSF57716">
    <property type="entry name" value="Glucocorticoid receptor-like (DNA-binding domain)"/>
    <property type="match status" value="1"/>
</dbReference>
<dbReference type="OMA" id="FLNFEGD"/>
<dbReference type="PANTHER" id="PTHR46289:SF13">
    <property type="entry name" value="52 KDA REPRESSOR OF THE INHIBITOR OF THE PROTEIN KINASE-RELATED"/>
    <property type="match status" value="1"/>
</dbReference>
<accession>A0A665W4P0</accession>
<keyword evidence="3" id="KW-0862">Zinc</keyword>
<evidence type="ECO:0000256" key="5">
    <source>
        <dbReference type="PROSITE-ProRule" id="PRU00309"/>
    </source>
</evidence>
<dbReference type="SMART" id="SM00692">
    <property type="entry name" value="DM3"/>
    <property type="match status" value="1"/>
</dbReference>
<sequence length="758" mass="86777">MRFILKSPIGSHVCDCLKAKLATIKGTSQIFTKQSFLHSLTMQNHCAVPNCTSSKSESHPLFRFPHDPERSKKWVEKCQRTELIDKTPEQLHKYYRVCGKHFEASMIESDAQRTLLKGDAMPTIFETQSQSQNGQVKRNREMTKDDETENRGRKKMKKTQANTVHADAQTAVPEEDEYKQYLKSLFEVLVLLGEQNIPPTGPSDRKQDDLRESNFQTLLDYRMNSGDEVLKKRYDVNQECCSSAQLCQLIEACEKCIRSKLVEEVQQNSFFSLLTDDLVKISGEWYLPVFVRFVDQSNCPQERFFGFLCFEGDGDVLAQKLLSEMTEGWGLDMEKCRGQAHSCTGTHFSKIKTFSAKLIERYPQAVLTLRSTRTLNVSLASGMTLSGVQLVMATLNKIESFFSQSKELQLELEHAITIFYPDKEQKANELKEICRTNWTRQDDAFEVAADILEALLLCVDSVHDNEDMRWNDQVTHNALEISKALVDFEFIMALVVLKNIMTLTRAFGKNVQGKAPEAHFAAASLKAVLHSLKEVSDNIDVYHEFWNDEAVNLATVMEISVKVPRSFLRKHHSESGNIQPDSYYKNHLSVPVINHIMEEMNELFSEDHLKFLRCLSLVPAVIEQNKSTEPEEESVQAFKDYIPNAGTLSAELHCWWVKWSKKGKGETFPSDLHETLQQADLKFFPNVLAVLRLTAILPTLALEDSCNVAYKRFKMYMENTADKCKAKSFALLNINYDVKYDLDSMVEVYMNTYPDSRE</sequence>